<dbReference type="SUPFAM" id="SSF53335">
    <property type="entry name" value="S-adenosyl-L-methionine-dependent methyltransferases"/>
    <property type="match status" value="1"/>
</dbReference>
<dbReference type="InterPro" id="IPR029063">
    <property type="entry name" value="SAM-dependent_MTases_sf"/>
</dbReference>
<dbReference type="Pfam" id="PF08241">
    <property type="entry name" value="Methyltransf_11"/>
    <property type="match status" value="1"/>
</dbReference>
<dbReference type="Proteomes" id="UP000559256">
    <property type="component" value="Unassembled WGS sequence"/>
</dbReference>
<name>A0A8H5GVP0_9AGAR</name>
<proteinExistence type="predicted"/>
<comment type="caution">
    <text evidence="2">The sequence shown here is derived from an EMBL/GenBank/DDBJ whole genome shotgun (WGS) entry which is preliminary data.</text>
</comment>
<keyword evidence="3" id="KW-1185">Reference proteome</keyword>
<dbReference type="InterPro" id="IPR013216">
    <property type="entry name" value="Methyltransf_11"/>
</dbReference>
<dbReference type="CDD" id="cd02440">
    <property type="entry name" value="AdoMet_MTases"/>
    <property type="match status" value="1"/>
</dbReference>
<accession>A0A8H5GVP0</accession>
<dbReference type="EMBL" id="JAACJM010000007">
    <property type="protein sequence ID" value="KAF5371770.1"/>
    <property type="molecule type" value="Genomic_DNA"/>
</dbReference>
<protein>
    <recommendedName>
        <fullName evidence="1">Methyltransferase type 11 domain-containing protein</fullName>
    </recommendedName>
</protein>
<dbReference type="OrthoDB" id="10017101at2759"/>
<reference evidence="2 3" key="1">
    <citation type="journal article" date="2020" name="ISME J.">
        <title>Uncovering the hidden diversity of litter-decomposition mechanisms in mushroom-forming fungi.</title>
        <authorList>
            <person name="Floudas D."/>
            <person name="Bentzer J."/>
            <person name="Ahren D."/>
            <person name="Johansson T."/>
            <person name="Persson P."/>
            <person name="Tunlid A."/>
        </authorList>
    </citation>
    <scope>NUCLEOTIDE SEQUENCE [LARGE SCALE GENOMIC DNA]</scope>
    <source>
        <strain evidence="2 3">CBS 291.85</strain>
    </source>
</reference>
<dbReference type="Gene3D" id="3.40.50.150">
    <property type="entry name" value="Vaccinia Virus protein VP39"/>
    <property type="match status" value="1"/>
</dbReference>
<evidence type="ECO:0000313" key="2">
    <source>
        <dbReference type="EMBL" id="KAF5371770.1"/>
    </source>
</evidence>
<dbReference type="AlphaFoldDB" id="A0A8H5GVP0"/>
<dbReference type="GO" id="GO:0008757">
    <property type="term" value="F:S-adenosylmethionine-dependent methyltransferase activity"/>
    <property type="evidence" value="ECO:0007669"/>
    <property type="project" value="InterPro"/>
</dbReference>
<evidence type="ECO:0000313" key="3">
    <source>
        <dbReference type="Proteomes" id="UP000559256"/>
    </source>
</evidence>
<gene>
    <name evidence="2" type="ORF">D9758_003369</name>
</gene>
<feature type="domain" description="Methyltransferase type 11" evidence="1">
    <location>
        <begin position="38"/>
        <end position="75"/>
    </location>
</feature>
<organism evidence="2 3">
    <name type="scientific">Tetrapyrgos nigripes</name>
    <dbReference type="NCBI Taxonomy" id="182062"/>
    <lineage>
        <taxon>Eukaryota</taxon>
        <taxon>Fungi</taxon>
        <taxon>Dikarya</taxon>
        <taxon>Basidiomycota</taxon>
        <taxon>Agaricomycotina</taxon>
        <taxon>Agaricomycetes</taxon>
        <taxon>Agaricomycetidae</taxon>
        <taxon>Agaricales</taxon>
        <taxon>Marasmiineae</taxon>
        <taxon>Marasmiaceae</taxon>
        <taxon>Tetrapyrgos</taxon>
    </lineage>
</organism>
<evidence type="ECO:0000259" key="1">
    <source>
        <dbReference type="Pfam" id="PF08241"/>
    </source>
</evidence>
<sequence length="222" mass="24874">MRIAKSESNGLKHAFVADLQDPLTLVFPPLTTGSEQEQDKFDAVFSNAALHWCKRDPNAVIENAKRVLKKGGRFVGEMGGYMNCVGVRSALHTVLKRRGYSPVELDPWYFPHDSEYKKLLESHGFQVQSCTLHPRITPVPAGLRGWLDLFVSNSWLKGLKGEEADKILKEVEDMCRVDLFYGGNGLGDGEKKEEDGKEGKEDKDEGGWGLMYVRLRFVATLA</sequence>